<dbReference type="AlphaFoldDB" id="A0A2I0WLG0"/>
<keyword evidence="2" id="KW-1185">Reference proteome</keyword>
<reference evidence="1 2" key="2">
    <citation type="journal article" date="2017" name="Nature">
        <title>The Apostasia genome and the evolution of orchids.</title>
        <authorList>
            <person name="Zhang G.Q."/>
            <person name="Liu K.W."/>
            <person name="Li Z."/>
            <person name="Lohaus R."/>
            <person name="Hsiao Y.Y."/>
            <person name="Niu S.C."/>
            <person name="Wang J.Y."/>
            <person name="Lin Y.C."/>
            <person name="Xu Q."/>
            <person name="Chen L.J."/>
            <person name="Yoshida K."/>
            <person name="Fujiwara S."/>
            <person name="Wang Z.W."/>
            <person name="Zhang Y.Q."/>
            <person name="Mitsuda N."/>
            <person name="Wang M."/>
            <person name="Liu G.H."/>
            <person name="Pecoraro L."/>
            <person name="Huang H.X."/>
            <person name="Xiao X.J."/>
            <person name="Lin M."/>
            <person name="Wu X.Y."/>
            <person name="Wu W.L."/>
            <person name="Chen Y.Y."/>
            <person name="Chang S.B."/>
            <person name="Sakamoto S."/>
            <person name="Ohme-Takagi M."/>
            <person name="Yagi M."/>
            <person name="Zeng S.J."/>
            <person name="Shen C.Y."/>
            <person name="Yeh C.M."/>
            <person name="Luo Y.B."/>
            <person name="Tsai W.C."/>
            <person name="Van de Peer Y."/>
            <person name="Liu Z.J."/>
        </authorList>
    </citation>
    <scope>NUCLEOTIDE SEQUENCE [LARGE SCALE GENOMIC DNA]</scope>
    <source>
        <tissue evidence="1">The whole plant</tissue>
    </source>
</reference>
<evidence type="ECO:0000313" key="1">
    <source>
        <dbReference type="EMBL" id="PKU76500.1"/>
    </source>
</evidence>
<evidence type="ECO:0000313" key="2">
    <source>
        <dbReference type="Proteomes" id="UP000233837"/>
    </source>
</evidence>
<protein>
    <submittedName>
        <fullName evidence="1">Uncharacterized protein</fullName>
    </submittedName>
</protein>
<proteinExistence type="predicted"/>
<gene>
    <name evidence="1" type="ORF">MA16_Dca001104</name>
</gene>
<reference evidence="1 2" key="1">
    <citation type="journal article" date="2016" name="Sci. Rep.">
        <title>The Dendrobium catenatum Lindl. genome sequence provides insights into polysaccharide synthase, floral development and adaptive evolution.</title>
        <authorList>
            <person name="Zhang G.Q."/>
            <person name="Xu Q."/>
            <person name="Bian C."/>
            <person name="Tsai W.C."/>
            <person name="Yeh C.M."/>
            <person name="Liu K.W."/>
            <person name="Yoshida K."/>
            <person name="Zhang L.S."/>
            <person name="Chang S.B."/>
            <person name="Chen F."/>
            <person name="Shi Y."/>
            <person name="Su Y.Y."/>
            <person name="Zhang Y.Q."/>
            <person name="Chen L.J."/>
            <person name="Yin Y."/>
            <person name="Lin M."/>
            <person name="Huang H."/>
            <person name="Deng H."/>
            <person name="Wang Z.W."/>
            <person name="Zhu S.L."/>
            <person name="Zhao X."/>
            <person name="Deng C."/>
            <person name="Niu S.C."/>
            <person name="Huang J."/>
            <person name="Wang M."/>
            <person name="Liu G.H."/>
            <person name="Yang H.J."/>
            <person name="Xiao X.J."/>
            <person name="Hsiao Y.Y."/>
            <person name="Wu W.L."/>
            <person name="Chen Y.Y."/>
            <person name="Mitsuda N."/>
            <person name="Ohme-Takagi M."/>
            <person name="Luo Y.B."/>
            <person name="Van de Peer Y."/>
            <person name="Liu Z.J."/>
        </authorList>
    </citation>
    <scope>NUCLEOTIDE SEQUENCE [LARGE SCALE GENOMIC DNA]</scope>
    <source>
        <tissue evidence="1">The whole plant</tissue>
    </source>
</reference>
<organism evidence="1 2">
    <name type="scientific">Dendrobium catenatum</name>
    <dbReference type="NCBI Taxonomy" id="906689"/>
    <lineage>
        <taxon>Eukaryota</taxon>
        <taxon>Viridiplantae</taxon>
        <taxon>Streptophyta</taxon>
        <taxon>Embryophyta</taxon>
        <taxon>Tracheophyta</taxon>
        <taxon>Spermatophyta</taxon>
        <taxon>Magnoliopsida</taxon>
        <taxon>Liliopsida</taxon>
        <taxon>Asparagales</taxon>
        <taxon>Orchidaceae</taxon>
        <taxon>Epidendroideae</taxon>
        <taxon>Malaxideae</taxon>
        <taxon>Dendrobiinae</taxon>
        <taxon>Dendrobium</taxon>
    </lineage>
</organism>
<dbReference type="EMBL" id="KZ502537">
    <property type="protein sequence ID" value="PKU76500.1"/>
    <property type="molecule type" value="Genomic_DNA"/>
</dbReference>
<sequence length="91" mass="10688">MSEAISTMAVRIEYMKKIIDDQKGKMDEYKGGDQSVEHLSYFYELCFEQDMMSRTFVSEESICLFAVKKKNKKLFQDFPLDRQIILVKGTN</sequence>
<name>A0A2I0WLG0_9ASPA</name>
<accession>A0A2I0WLG0</accession>
<dbReference type="Proteomes" id="UP000233837">
    <property type="component" value="Unassembled WGS sequence"/>
</dbReference>